<proteinExistence type="inferred from homology"/>
<dbReference type="HAMAP" id="MF_01374">
    <property type="entry name" value="Glyoxalase_2"/>
    <property type="match status" value="1"/>
</dbReference>
<reference evidence="9 10" key="1">
    <citation type="submission" date="2018-01" db="EMBL/GenBank/DDBJ databases">
        <title>Denitrification phenotypes of diverse strains of Pseudomonas stutzeri.</title>
        <authorList>
            <person name="Milligan D.A."/>
            <person name="Bergaust L."/>
            <person name="Bakken L.R."/>
            <person name="Frostegard A."/>
        </authorList>
    </citation>
    <scope>NUCLEOTIDE SEQUENCE [LARGE SCALE GENOMIC DNA]</scope>
    <source>
        <strain evidence="9 10">28a3</strain>
    </source>
</reference>
<dbReference type="RefSeq" id="WP_021208953.1">
    <property type="nucleotide sequence ID" value="NZ_JAETZY010000001.1"/>
</dbReference>
<feature type="binding site" evidence="7">
    <location>
        <position position="133"/>
    </location>
    <ligand>
        <name>Zn(2+)</name>
        <dbReference type="ChEBI" id="CHEBI:29105"/>
        <label>2</label>
    </ligand>
</feature>
<comment type="similarity">
    <text evidence="3 7">Belongs to the metallo-beta-lactamase superfamily. Glyoxalase II family.</text>
</comment>
<sequence length="259" mass="28766">MLKIDALPAFTDNYIWLLQDPEQRTCVAVDPGDAGPVQAWLDARRDWRLTDILITHHHHDHVGGVLQLKERHGAKVHGPAEETIPGRDNALTDGQSIEVLGHRFEVIEVPGHTSGHIAYYHDDPKEPLLLSGDTLFAAGCGRLFEGTAAQMFSSLQRLAALPANTRIYCTHEYTLSNLRFAQAVEPDNPEIGERLEQVIRLRDAKRITLPSELRIEHATNPFLRSAEGAVAAAASRHAGRQLDTPENVFAALRAWKDSF</sequence>
<dbReference type="SUPFAM" id="SSF56281">
    <property type="entry name" value="Metallo-hydrolase/oxidoreductase"/>
    <property type="match status" value="1"/>
</dbReference>
<feature type="binding site" evidence="7">
    <location>
        <position position="56"/>
    </location>
    <ligand>
        <name>Zn(2+)</name>
        <dbReference type="ChEBI" id="CHEBI:29105"/>
        <label>1</label>
    </ligand>
</feature>
<feature type="binding site" evidence="7">
    <location>
        <position position="112"/>
    </location>
    <ligand>
        <name>Zn(2+)</name>
        <dbReference type="ChEBI" id="CHEBI:29105"/>
        <label>1</label>
    </ligand>
</feature>
<evidence type="ECO:0000256" key="6">
    <source>
        <dbReference type="ARBA" id="ARBA00022833"/>
    </source>
</evidence>
<comment type="pathway">
    <text evidence="2 7">Secondary metabolite metabolism; methylglyoxal degradation; (R)-lactate from methylglyoxal: step 2/2.</text>
</comment>
<dbReference type="EC" id="3.1.2.6" evidence="7"/>
<dbReference type="UniPathway" id="UPA00619">
    <property type="reaction ID" value="UER00676"/>
</dbReference>
<dbReference type="SMART" id="SM00849">
    <property type="entry name" value="Lactamase_B"/>
    <property type="match status" value="1"/>
</dbReference>
<evidence type="ECO:0000313" key="9">
    <source>
        <dbReference type="EMBL" id="PNG07544.1"/>
    </source>
</evidence>
<evidence type="ECO:0000256" key="7">
    <source>
        <dbReference type="HAMAP-Rule" id="MF_01374"/>
    </source>
</evidence>
<feature type="binding site" evidence="7">
    <location>
        <position position="133"/>
    </location>
    <ligand>
        <name>Zn(2+)</name>
        <dbReference type="ChEBI" id="CHEBI:29105"/>
        <label>1</label>
    </ligand>
</feature>
<keyword evidence="6 7" id="KW-0862">Zinc</keyword>
<dbReference type="PIRSF" id="PIRSF005457">
    <property type="entry name" value="Glx"/>
    <property type="match status" value="1"/>
</dbReference>
<evidence type="ECO:0000256" key="1">
    <source>
        <dbReference type="ARBA" id="ARBA00001623"/>
    </source>
</evidence>
<dbReference type="EMBL" id="POUW01000001">
    <property type="protein sequence ID" value="PNG07544.1"/>
    <property type="molecule type" value="Genomic_DNA"/>
</dbReference>
<evidence type="ECO:0000256" key="5">
    <source>
        <dbReference type="ARBA" id="ARBA00022801"/>
    </source>
</evidence>
<dbReference type="Proteomes" id="UP000235897">
    <property type="component" value="Unassembled WGS sequence"/>
</dbReference>
<feature type="domain" description="Metallo-beta-lactamase" evidence="8">
    <location>
        <begin position="12"/>
        <end position="171"/>
    </location>
</feature>
<comment type="cofactor">
    <cofactor evidence="7">
        <name>Zn(2+)</name>
        <dbReference type="ChEBI" id="CHEBI:29105"/>
    </cofactor>
    <text evidence="7">Binds 2 Zn(2+) ions per subunit.</text>
</comment>
<dbReference type="OrthoDB" id="9802248at2"/>
<keyword evidence="4 7" id="KW-0479">Metal-binding</keyword>
<keyword evidence="5 7" id="KW-0378">Hydrolase</keyword>
<dbReference type="Pfam" id="PF00753">
    <property type="entry name" value="Lactamase_B"/>
    <property type="match status" value="1"/>
</dbReference>
<evidence type="ECO:0000256" key="3">
    <source>
        <dbReference type="ARBA" id="ARBA00006759"/>
    </source>
</evidence>
<comment type="function">
    <text evidence="7">Thiolesterase that catalyzes the hydrolysis of S-D-lactoyl-glutathione to form glutathione and D-lactic acid.</text>
</comment>
<dbReference type="AlphaFoldDB" id="A0A2N8SYI2"/>
<protein>
    <recommendedName>
        <fullName evidence="7">Hydroxyacylglutathione hydrolase</fullName>
        <ecNumber evidence="7">3.1.2.6</ecNumber>
    </recommendedName>
    <alternativeName>
        <fullName evidence="7">Glyoxalase II</fullName>
        <shortName evidence="7">Glx II</shortName>
    </alternativeName>
</protein>
<comment type="subunit">
    <text evidence="7">Monomer.</text>
</comment>
<evidence type="ECO:0000313" key="10">
    <source>
        <dbReference type="Proteomes" id="UP000235897"/>
    </source>
</evidence>
<evidence type="ECO:0000256" key="2">
    <source>
        <dbReference type="ARBA" id="ARBA00004963"/>
    </source>
</evidence>
<organism evidence="9 10">
    <name type="scientific">Stutzerimonas stutzeri</name>
    <name type="common">Pseudomonas stutzeri</name>
    <dbReference type="NCBI Taxonomy" id="316"/>
    <lineage>
        <taxon>Bacteria</taxon>
        <taxon>Pseudomonadati</taxon>
        <taxon>Pseudomonadota</taxon>
        <taxon>Gammaproteobacteria</taxon>
        <taxon>Pseudomonadales</taxon>
        <taxon>Pseudomonadaceae</taxon>
        <taxon>Stutzerimonas</taxon>
    </lineage>
</organism>
<dbReference type="GO" id="GO:0046872">
    <property type="term" value="F:metal ion binding"/>
    <property type="evidence" value="ECO:0007669"/>
    <property type="project" value="UniProtKB-KW"/>
</dbReference>
<dbReference type="CDD" id="cd07723">
    <property type="entry name" value="hydroxyacylglutathione_hydrolase_MBL-fold"/>
    <property type="match status" value="1"/>
</dbReference>
<feature type="binding site" evidence="7">
    <location>
        <position position="61"/>
    </location>
    <ligand>
        <name>Zn(2+)</name>
        <dbReference type="ChEBI" id="CHEBI:29105"/>
        <label>2</label>
    </ligand>
</feature>
<name>A0A2N8SYI2_STUST</name>
<evidence type="ECO:0000259" key="8">
    <source>
        <dbReference type="SMART" id="SM00849"/>
    </source>
</evidence>
<dbReference type="PANTHER" id="PTHR43705:SF1">
    <property type="entry name" value="HYDROXYACYLGLUTATHIONE HYDROLASE GLOB"/>
    <property type="match status" value="1"/>
</dbReference>
<dbReference type="Pfam" id="PF16123">
    <property type="entry name" value="HAGH_C"/>
    <property type="match status" value="1"/>
</dbReference>
<dbReference type="InterPro" id="IPR032282">
    <property type="entry name" value="HAGH_C"/>
</dbReference>
<evidence type="ECO:0000256" key="4">
    <source>
        <dbReference type="ARBA" id="ARBA00022723"/>
    </source>
</evidence>
<dbReference type="InterPro" id="IPR036866">
    <property type="entry name" value="RibonucZ/Hydroxyglut_hydro"/>
</dbReference>
<feature type="binding site" evidence="7">
    <location>
        <position position="60"/>
    </location>
    <ligand>
        <name>Zn(2+)</name>
        <dbReference type="ChEBI" id="CHEBI:29105"/>
        <label>2</label>
    </ligand>
</feature>
<gene>
    <name evidence="7 9" type="primary">gloB</name>
    <name evidence="9" type="ORF">CXL00_00270</name>
</gene>
<feature type="binding site" evidence="7">
    <location>
        <position position="58"/>
    </location>
    <ligand>
        <name>Zn(2+)</name>
        <dbReference type="ChEBI" id="CHEBI:29105"/>
        <label>1</label>
    </ligand>
</feature>
<dbReference type="Gene3D" id="3.60.15.10">
    <property type="entry name" value="Ribonuclease Z/Hydroxyacylglutathione hydrolase-like"/>
    <property type="match status" value="1"/>
</dbReference>
<dbReference type="InterPro" id="IPR017782">
    <property type="entry name" value="Hydroxyacylglutathione_Hdrlase"/>
</dbReference>
<dbReference type="PANTHER" id="PTHR43705">
    <property type="entry name" value="HYDROXYACYLGLUTATHIONE HYDROLASE"/>
    <property type="match status" value="1"/>
</dbReference>
<dbReference type="NCBIfam" id="TIGR03413">
    <property type="entry name" value="GSH_gloB"/>
    <property type="match status" value="1"/>
</dbReference>
<comment type="catalytic activity">
    <reaction evidence="1 7">
        <text>an S-(2-hydroxyacyl)glutathione + H2O = a 2-hydroxy carboxylate + glutathione + H(+)</text>
        <dbReference type="Rhea" id="RHEA:21864"/>
        <dbReference type="ChEBI" id="CHEBI:15377"/>
        <dbReference type="ChEBI" id="CHEBI:15378"/>
        <dbReference type="ChEBI" id="CHEBI:57925"/>
        <dbReference type="ChEBI" id="CHEBI:58896"/>
        <dbReference type="ChEBI" id="CHEBI:71261"/>
        <dbReference type="EC" id="3.1.2.6"/>
    </reaction>
</comment>
<dbReference type="GO" id="GO:0004416">
    <property type="term" value="F:hydroxyacylglutathione hydrolase activity"/>
    <property type="evidence" value="ECO:0007669"/>
    <property type="project" value="UniProtKB-UniRule"/>
</dbReference>
<dbReference type="InterPro" id="IPR035680">
    <property type="entry name" value="Clx_II_MBL"/>
</dbReference>
<comment type="caution">
    <text evidence="9">The sequence shown here is derived from an EMBL/GenBank/DDBJ whole genome shotgun (WGS) entry which is preliminary data.</text>
</comment>
<dbReference type="InterPro" id="IPR050110">
    <property type="entry name" value="Glyoxalase_II_hydrolase"/>
</dbReference>
<dbReference type="GO" id="GO:0019243">
    <property type="term" value="P:methylglyoxal catabolic process to D-lactate via S-lactoyl-glutathione"/>
    <property type="evidence" value="ECO:0007669"/>
    <property type="project" value="UniProtKB-UniRule"/>
</dbReference>
<dbReference type="InterPro" id="IPR001279">
    <property type="entry name" value="Metallo-B-lactamas"/>
</dbReference>
<accession>A0A2N8SYI2</accession>
<feature type="binding site" evidence="7">
    <location>
        <position position="171"/>
    </location>
    <ligand>
        <name>Zn(2+)</name>
        <dbReference type="ChEBI" id="CHEBI:29105"/>
        <label>2</label>
    </ligand>
</feature>